<evidence type="ECO:0000313" key="1">
    <source>
        <dbReference type="EMBL" id="MFD1043179.1"/>
    </source>
</evidence>
<accession>A0ABW3M1E1</accession>
<comment type="caution">
    <text evidence="1">The sequence shown here is derived from an EMBL/GenBank/DDBJ whole genome shotgun (WGS) entry which is preliminary data.</text>
</comment>
<name>A0ABW3M1E1_9GAMM</name>
<dbReference type="Proteomes" id="UP001597033">
    <property type="component" value="Unassembled WGS sequence"/>
</dbReference>
<organism evidence="1 2">
    <name type="scientific">Pseudoxanthomonas kaohsiungensis</name>
    <dbReference type="NCBI Taxonomy" id="283923"/>
    <lineage>
        <taxon>Bacteria</taxon>
        <taxon>Pseudomonadati</taxon>
        <taxon>Pseudomonadota</taxon>
        <taxon>Gammaproteobacteria</taxon>
        <taxon>Lysobacterales</taxon>
        <taxon>Lysobacteraceae</taxon>
        <taxon>Pseudoxanthomonas</taxon>
    </lineage>
</organism>
<gene>
    <name evidence="1" type="ORF">ACFQ2N_12570</name>
</gene>
<reference evidence="2" key="1">
    <citation type="journal article" date="2019" name="Int. J. Syst. Evol. Microbiol.">
        <title>The Global Catalogue of Microorganisms (GCM) 10K type strain sequencing project: providing services to taxonomists for standard genome sequencing and annotation.</title>
        <authorList>
            <consortium name="The Broad Institute Genomics Platform"/>
            <consortium name="The Broad Institute Genome Sequencing Center for Infectious Disease"/>
            <person name="Wu L."/>
            <person name="Ma J."/>
        </authorList>
    </citation>
    <scope>NUCLEOTIDE SEQUENCE [LARGE SCALE GENOMIC DNA]</scope>
    <source>
        <strain evidence="2">CCUG 55854</strain>
    </source>
</reference>
<protein>
    <submittedName>
        <fullName evidence="1">Uncharacterized protein</fullName>
    </submittedName>
</protein>
<sequence length="454" mass="50563">MTAPAPEQPATANLLRSRVVVPEWGMADFRKRLDALNRKGERFGVPLVTVLSDTVERYRALTESNEHGTMHWLERVWGTASYGDRIVHMHEIELEYPIIKLGNWQVMAQLEASPTGALAFAASRDPQDMAEIMARAGKPICCEHCNAQRNRKLGFVLKDTQSGQYKEVGSTCVEDFTGVDPAQALFLAKMATFVREEEFDPFKTAVPFGAARTPVRDYLINTLFLVEKFGFVSAARASERMEAPTYKLAESMGWYFKKGQQARDEFDQSRERLGQMADGIVQWYAEHEPQETYAMTVKALLAADSLKSEARHLAYVAGAVPGYLRMLNLQRNVTGGEQVSTHQGVPGEAMKRPLAVLRVVATDTSWGMQYRVVMKDASGNEFCWKTATPPSELQKLESGGRPFAASFKVKEHRMFNDTPVTDVTHLKFGGWLESLAPAAAIEPEPEEAACSMAP</sequence>
<keyword evidence="2" id="KW-1185">Reference proteome</keyword>
<evidence type="ECO:0000313" key="2">
    <source>
        <dbReference type="Proteomes" id="UP001597033"/>
    </source>
</evidence>
<proteinExistence type="predicted"/>
<dbReference type="RefSeq" id="WP_162377094.1">
    <property type="nucleotide sequence ID" value="NZ_JBHTKN010000008.1"/>
</dbReference>
<dbReference type="EMBL" id="JBHTKN010000008">
    <property type="protein sequence ID" value="MFD1043179.1"/>
    <property type="molecule type" value="Genomic_DNA"/>
</dbReference>